<feature type="region of interest" description="Disordered" evidence="1">
    <location>
        <begin position="375"/>
        <end position="394"/>
    </location>
</feature>
<evidence type="ECO:0000256" key="1">
    <source>
        <dbReference type="SAM" id="MobiDB-lite"/>
    </source>
</evidence>
<reference evidence="3 4" key="1">
    <citation type="submission" date="2020-05" db="EMBL/GenBank/DDBJ databases">
        <title>MicrobeNet Type strains.</title>
        <authorList>
            <person name="Nicholson A.C."/>
        </authorList>
    </citation>
    <scope>NUCLEOTIDE SEQUENCE [LARGE SCALE GENOMIC DNA]</scope>
    <source>
        <strain evidence="3 4">JCM 3224</strain>
    </source>
</reference>
<dbReference type="EMBL" id="JABELX010000011">
    <property type="protein sequence ID" value="NNH73766.1"/>
    <property type="molecule type" value="Genomic_DNA"/>
</dbReference>
<name>A0A849C7L4_9NOCA</name>
<protein>
    <submittedName>
        <fullName evidence="3">DUF4132 domain-containing protein</fullName>
    </submittedName>
</protein>
<dbReference type="Proteomes" id="UP000586827">
    <property type="component" value="Unassembled WGS sequence"/>
</dbReference>
<proteinExistence type="predicted"/>
<evidence type="ECO:0000259" key="2">
    <source>
        <dbReference type="Pfam" id="PF13569"/>
    </source>
</evidence>
<gene>
    <name evidence="3" type="ORF">HLB23_28590</name>
</gene>
<feature type="compositionally biased region" description="Basic and acidic residues" evidence="1">
    <location>
        <begin position="378"/>
        <end position="394"/>
    </location>
</feature>
<organism evidence="3 4">
    <name type="scientific">Nocardia uniformis</name>
    <dbReference type="NCBI Taxonomy" id="53432"/>
    <lineage>
        <taxon>Bacteria</taxon>
        <taxon>Bacillati</taxon>
        <taxon>Actinomycetota</taxon>
        <taxon>Actinomycetes</taxon>
        <taxon>Mycobacteriales</taxon>
        <taxon>Nocardiaceae</taxon>
        <taxon>Nocardia</taxon>
    </lineage>
</organism>
<dbReference type="AlphaFoldDB" id="A0A849C7L4"/>
<dbReference type="InterPro" id="IPR025406">
    <property type="entry name" value="DUF4132"/>
</dbReference>
<sequence>MSDELPALLVDPPWEREARAAVAEPTGPPKLPWLHRDQLPKVWLRNGRVLPAGAVDNLIGALALGPVSNADPHGYPGLPETLEQCDRDALADFGWALFDDWVSARMPPGNGWVIDQFLWLANDDSVRQLGALLLSWPGVGTDEHAAGVLGEIGTDAALAQLHRITQWAKAPGLRSTAEECLARAATKRGLGIDELADRLVPDFGLDADGTLALDYGSRRFTVGFDENLTPFAVDEAGVNRQTLPEPGIIDDRTLAPAAYHRFNELRNQARVVAGDQIRRLELAMVTGRRWSAAEFERYLVTHPLLRHIARRLVWTTGEISFRLAEDFTPTDIDDTTITLPETARIGIAHPVELGAEASGWRGVFADYEIAQPFPQLRRPVDDPTETERDTGGID</sequence>
<evidence type="ECO:0000313" key="3">
    <source>
        <dbReference type="EMBL" id="NNH73766.1"/>
    </source>
</evidence>
<dbReference type="RefSeq" id="WP_067521932.1">
    <property type="nucleotide sequence ID" value="NZ_JABELX010000011.1"/>
</dbReference>
<keyword evidence="4" id="KW-1185">Reference proteome</keyword>
<evidence type="ECO:0000313" key="4">
    <source>
        <dbReference type="Proteomes" id="UP000586827"/>
    </source>
</evidence>
<feature type="domain" description="DUF4132" evidence="2">
    <location>
        <begin position="239"/>
        <end position="391"/>
    </location>
</feature>
<dbReference type="Pfam" id="PF13569">
    <property type="entry name" value="DUF4132"/>
    <property type="match status" value="1"/>
</dbReference>
<accession>A0A849C7L4</accession>
<comment type="caution">
    <text evidence="3">The sequence shown here is derived from an EMBL/GenBank/DDBJ whole genome shotgun (WGS) entry which is preliminary data.</text>
</comment>